<evidence type="ECO:0000313" key="3">
    <source>
        <dbReference type="Proteomes" id="UP000315971"/>
    </source>
</evidence>
<protein>
    <recommendedName>
        <fullName evidence="1">DUF58 domain-containing protein</fullName>
    </recommendedName>
</protein>
<dbReference type="PANTHER" id="PTHR33608:SF7">
    <property type="entry name" value="DUF58 DOMAIN-CONTAINING PROTEIN"/>
    <property type="match status" value="1"/>
</dbReference>
<accession>A0A521CZP8</accession>
<dbReference type="Pfam" id="PF01882">
    <property type="entry name" value="DUF58"/>
    <property type="match status" value="1"/>
</dbReference>
<dbReference type="PANTHER" id="PTHR33608">
    <property type="entry name" value="BLL2464 PROTEIN"/>
    <property type="match status" value="1"/>
</dbReference>
<evidence type="ECO:0000259" key="1">
    <source>
        <dbReference type="Pfam" id="PF01882"/>
    </source>
</evidence>
<dbReference type="SUPFAM" id="SSF53300">
    <property type="entry name" value="vWA-like"/>
    <property type="match status" value="1"/>
</dbReference>
<dbReference type="InterPro" id="IPR036465">
    <property type="entry name" value="vWFA_dom_sf"/>
</dbReference>
<proteinExistence type="predicted"/>
<keyword evidence="3" id="KW-1185">Reference proteome</keyword>
<feature type="domain" description="DUF58" evidence="1">
    <location>
        <begin position="42"/>
        <end position="258"/>
    </location>
</feature>
<dbReference type="EMBL" id="FXSZ01000005">
    <property type="protein sequence ID" value="SMO64916.1"/>
    <property type="molecule type" value="Genomic_DNA"/>
</dbReference>
<organism evidence="2 3">
    <name type="scientific">Solitalea koreensis</name>
    <dbReference type="NCBI Taxonomy" id="543615"/>
    <lineage>
        <taxon>Bacteria</taxon>
        <taxon>Pseudomonadati</taxon>
        <taxon>Bacteroidota</taxon>
        <taxon>Sphingobacteriia</taxon>
        <taxon>Sphingobacteriales</taxon>
        <taxon>Sphingobacteriaceae</taxon>
        <taxon>Solitalea</taxon>
    </lineage>
</organism>
<gene>
    <name evidence="2" type="ORF">SAMN06265350_10563</name>
</gene>
<dbReference type="Gene3D" id="3.40.50.410">
    <property type="entry name" value="von Willebrand factor, type A domain"/>
    <property type="match status" value="1"/>
</dbReference>
<dbReference type="InterPro" id="IPR002881">
    <property type="entry name" value="DUF58"/>
</dbReference>
<dbReference type="RefSeq" id="WP_142603568.1">
    <property type="nucleotide sequence ID" value="NZ_FXSZ01000005.1"/>
</dbReference>
<sequence length="300" mass="35061">MLENNEELHQLSLDLLANQVVEGFITGLHKSPFHGFSVEFAEHRLYNTGESVKNIDWKLYGRTDKLFTKRYEEETNLRCQLVIDTSSSMYYPDEKNNKLRFSVYAAASLINLLKRQRDAFGVSAFSDKVELNTQAKSTTAHQRFLYFELDRLLLNKPKQKTSSIADSLHEIAENIHKRSMVVIFSDMLESSQNYEEVFSALQHLKHNKHEVILFNVTDKRHEQEFRFNNRPYLFVDIESGEEVKVHPNEVRETYLQSMATFMHDLILKCGQYNIDFIDADINAGFYPILKAYLVKRNKMG</sequence>
<dbReference type="Proteomes" id="UP000315971">
    <property type="component" value="Unassembled WGS sequence"/>
</dbReference>
<evidence type="ECO:0000313" key="2">
    <source>
        <dbReference type="EMBL" id="SMO64916.1"/>
    </source>
</evidence>
<dbReference type="OrthoDB" id="9776116at2"/>
<name>A0A521CZP8_9SPHI</name>
<dbReference type="AlphaFoldDB" id="A0A521CZP8"/>
<reference evidence="2 3" key="1">
    <citation type="submission" date="2017-05" db="EMBL/GenBank/DDBJ databases">
        <authorList>
            <person name="Varghese N."/>
            <person name="Submissions S."/>
        </authorList>
    </citation>
    <scope>NUCLEOTIDE SEQUENCE [LARGE SCALE GENOMIC DNA]</scope>
    <source>
        <strain evidence="2 3">DSM 21342</strain>
    </source>
</reference>
<dbReference type="CDD" id="cd00198">
    <property type="entry name" value="vWFA"/>
    <property type="match status" value="1"/>
</dbReference>